<sequence>MSRRRWIRGNSYKHKFQIILVIMFFLLSSCALTLDKILPDTTDEQIINLNAYFQAFYSDNLRRIFLEKLGISEDDFVLDNIKSVNVKMTLNGEEMEKNVISSGILIKPMVTVEKNISSINMDVEVIYTLTNGIYEKTYTLTAQFNENLDLSKTNNLYFIIYLEDEGTGVKLNIDPTFEIKFIGTDEKEKIYYVTPDSKKYYSILKNENIENKIILKDAYDEVQVFSFP</sequence>
<evidence type="ECO:0008006" key="3">
    <source>
        <dbReference type="Google" id="ProtNLM"/>
    </source>
</evidence>
<proteinExistence type="predicted"/>
<gene>
    <name evidence="1" type="ORF">XJ44_08215</name>
</gene>
<accession>A0ABX3IG91</accession>
<evidence type="ECO:0000313" key="2">
    <source>
        <dbReference type="Proteomes" id="UP000242616"/>
    </source>
</evidence>
<organism evidence="1 2">
    <name type="scientific">Thermosipho affectus</name>
    <dbReference type="NCBI Taxonomy" id="660294"/>
    <lineage>
        <taxon>Bacteria</taxon>
        <taxon>Thermotogati</taxon>
        <taxon>Thermotogota</taxon>
        <taxon>Thermotogae</taxon>
        <taxon>Thermotogales</taxon>
        <taxon>Fervidobacteriaceae</taxon>
        <taxon>Thermosipho</taxon>
    </lineage>
</organism>
<dbReference type="Proteomes" id="UP000242616">
    <property type="component" value="Unassembled WGS sequence"/>
</dbReference>
<name>A0ABX3IG91_9BACT</name>
<comment type="caution">
    <text evidence="1">The sequence shown here is derived from an EMBL/GenBank/DDBJ whole genome shotgun (WGS) entry which is preliminary data.</text>
</comment>
<protein>
    <recommendedName>
        <fullName evidence="3">Lipoprotein</fullName>
    </recommendedName>
</protein>
<dbReference type="PROSITE" id="PS51257">
    <property type="entry name" value="PROKAR_LIPOPROTEIN"/>
    <property type="match status" value="1"/>
</dbReference>
<evidence type="ECO:0000313" key="1">
    <source>
        <dbReference type="EMBL" id="ONN26838.1"/>
    </source>
</evidence>
<reference evidence="1 2" key="1">
    <citation type="submission" date="2015-06" db="EMBL/GenBank/DDBJ databases">
        <title>Genome sequencing of Thermotogales isolates from hydrothermal vents.</title>
        <authorList>
            <person name="Haverkamp T.H."/>
            <person name="Kublanov I.V."/>
            <person name="Nesbo C.L."/>
        </authorList>
    </citation>
    <scope>NUCLEOTIDE SEQUENCE [LARGE SCALE GENOMIC DNA]</scope>
    <source>
        <strain evidence="2">ik275mar</strain>
    </source>
</reference>
<keyword evidence="2" id="KW-1185">Reference proteome</keyword>
<dbReference type="EMBL" id="LBFC01000022">
    <property type="protein sequence ID" value="ONN26838.1"/>
    <property type="molecule type" value="Genomic_DNA"/>
</dbReference>